<reference evidence="2" key="1">
    <citation type="submission" date="2022-10" db="EMBL/GenBank/DDBJ databases">
        <title>Genome assembly of Pristionchus species.</title>
        <authorList>
            <person name="Yoshida K."/>
            <person name="Sommer R.J."/>
        </authorList>
    </citation>
    <scope>NUCLEOTIDE SEQUENCE [LARGE SCALE GENOMIC DNA]</scope>
    <source>
        <strain evidence="2">RS5460</strain>
    </source>
</reference>
<dbReference type="AlphaFoldDB" id="A0AAN5DE03"/>
<comment type="caution">
    <text evidence="1">The sequence shown here is derived from an EMBL/GenBank/DDBJ whole genome shotgun (WGS) entry which is preliminary data.</text>
</comment>
<feature type="non-terminal residue" evidence="1">
    <location>
        <position position="1"/>
    </location>
</feature>
<proteinExistence type="predicted"/>
<keyword evidence="2" id="KW-1185">Reference proteome</keyword>
<organism evidence="1 2">
    <name type="scientific">Pristionchus mayeri</name>
    <dbReference type="NCBI Taxonomy" id="1317129"/>
    <lineage>
        <taxon>Eukaryota</taxon>
        <taxon>Metazoa</taxon>
        <taxon>Ecdysozoa</taxon>
        <taxon>Nematoda</taxon>
        <taxon>Chromadorea</taxon>
        <taxon>Rhabditida</taxon>
        <taxon>Rhabditina</taxon>
        <taxon>Diplogasteromorpha</taxon>
        <taxon>Diplogasteroidea</taxon>
        <taxon>Neodiplogasteridae</taxon>
        <taxon>Pristionchus</taxon>
    </lineage>
</organism>
<dbReference type="PANTHER" id="PTHR21629:SF5">
    <property type="entry name" value="C6 DOMAIN-CONTAINING PROTEIN"/>
    <property type="match status" value="1"/>
</dbReference>
<feature type="non-terminal residue" evidence="1">
    <location>
        <position position="160"/>
    </location>
</feature>
<evidence type="ECO:0000313" key="2">
    <source>
        <dbReference type="Proteomes" id="UP001328107"/>
    </source>
</evidence>
<evidence type="ECO:0008006" key="3">
    <source>
        <dbReference type="Google" id="ProtNLM"/>
    </source>
</evidence>
<dbReference type="Proteomes" id="UP001328107">
    <property type="component" value="Unassembled WGS sequence"/>
</dbReference>
<name>A0AAN5DE03_9BILA</name>
<evidence type="ECO:0000313" key="1">
    <source>
        <dbReference type="EMBL" id="GMR60370.1"/>
    </source>
</evidence>
<dbReference type="EMBL" id="BTRK01000006">
    <property type="protein sequence ID" value="GMR60370.1"/>
    <property type="molecule type" value="Genomic_DNA"/>
</dbReference>
<gene>
    <name evidence="1" type="ORF">PMAYCL1PPCAC_30565</name>
</gene>
<accession>A0AAN5DE03</accession>
<dbReference type="PANTHER" id="PTHR21629">
    <property type="entry name" value="C6 DOMAIN-CONTAINING PROTEIN"/>
    <property type="match status" value="1"/>
</dbReference>
<sequence>NVDDRGSGIATFTVSCNQAGTGWEAEGRKIVKVECTAVPACKTCAANLIQVTELMEFGWPMEPYQIDMSGACSEISFTCMRPGAGLSFYDEGGIDTNINPGTDTATFTVACNQAGTGWLAGASKVVKVECTAVPTCKTCSANLITVYRDMLNSKPMEDGV</sequence>
<protein>
    <recommendedName>
        <fullName evidence="3">C6 domain-containing protein</fullName>
    </recommendedName>
</protein>